<dbReference type="Pfam" id="PF06992">
    <property type="entry name" value="Phage_lambda_P"/>
    <property type="match status" value="1"/>
</dbReference>
<dbReference type="RefSeq" id="WP_061770500.1">
    <property type="nucleotide sequence ID" value="NZ_FR904234.1"/>
</dbReference>
<organism evidence="1">
    <name type="scientific">Serratia symbiotica SCt-VLC</name>
    <dbReference type="NCBI Taxonomy" id="1347341"/>
    <lineage>
        <taxon>Bacteria</taxon>
        <taxon>Pseudomonadati</taxon>
        <taxon>Pseudomonadota</taxon>
        <taxon>Gammaproteobacteria</taxon>
        <taxon>Enterobacterales</taxon>
        <taxon>Yersiniaceae</taxon>
        <taxon>Serratia</taxon>
        <taxon>Serratia symbiotica</taxon>
    </lineage>
</organism>
<dbReference type="GO" id="GO:0006270">
    <property type="term" value="P:DNA replication initiation"/>
    <property type="evidence" value="ECO:0007669"/>
    <property type="project" value="InterPro"/>
</dbReference>
<evidence type="ECO:0000313" key="1">
    <source>
        <dbReference type="EMBL" id="CDG48180.1"/>
    </source>
</evidence>
<sequence length="235" mass="27034">MKKLISAVNNRDSGVLASMMDHQQKRVVNAEAKELVDALFENLLLIFPAAQNTVLKTADDVAAMKRQWILAFAENGIRRVDQLRAGMRMARHQESDFWPSKFISWCCESGRVAAGLPSDEDVMAEFQRYARNHDRYSTPETYPWTHDVMYWVVLDVRRLMHKYNYTEAEVSRSIKSHMRKWERELNAGRAIPKPMKQLADKRRPPAAADILDPDGLAGYEQVGKAFLAHLREKST</sequence>
<proteinExistence type="predicted"/>
<gene>
    <name evidence="1" type="ORF">SCTVLC_1478</name>
</gene>
<reference evidence="1" key="1">
    <citation type="submission" date="2013-06" db="EMBL/GenBank/DDBJ databases">
        <authorList>
            <person name="Mazano-Marin A."/>
        </authorList>
    </citation>
    <scope>NUCLEOTIDE SEQUENCE</scope>
    <source>
        <strain evidence="1">SCt-VLC</strain>
    </source>
</reference>
<protein>
    <submittedName>
        <fullName evidence="1">Putative Replication protein P family protein</fullName>
    </submittedName>
</protein>
<reference evidence="1" key="2">
    <citation type="journal article" date="2014" name="Genome Biol. Evol.">
        <title>Settling down: the genome of Serratia symbiotica from the aphid Cinara tujafilina zooms in on the process of accommodation to a cooperative intracellular life.</title>
        <authorList>
            <person name="Manzano-Marin A."/>
            <person name="Latorre A."/>
        </authorList>
    </citation>
    <scope>NUCLEOTIDE SEQUENCE</scope>
    <source>
        <strain evidence="1">SCt-VLC</strain>
    </source>
</reference>
<dbReference type="AlphaFoldDB" id="A0A068RBZ2"/>
<dbReference type="EMBL" id="FR904234">
    <property type="protein sequence ID" value="CDG48180.1"/>
    <property type="molecule type" value="Genomic_DNA"/>
</dbReference>
<dbReference type="OrthoDB" id="5675790at2"/>
<name>A0A068RBZ2_9GAMM</name>
<accession>A0A068RBZ2</accession>
<dbReference type="InterPro" id="IPR009731">
    <property type="entry name" value="P-like"/>
</dbReference>